<name>A0A7C3SNL9_9BACT</name>
<keyword evidence="1" id="KW-0472">Membrane</keyword>
<evidence type="ECO:0000259" key="3">
    <source>
        <dbReference type="Pfam" id="PF13519"/>
    </source>
</evidence>
<keyword evidence="1" id="KW-1133">Transmembrane helix</keyword>
<protein>
    <submittedName>
        <fullName evidence="4">VWA domain-containing protein</fullName>
    </submittedName>
</protein>
<dbReference type="Gene3D" id="3.40.50.410">
    <property type="entry name" value="von Willebrand factor, type A domain"/>
    <property type="match status" value="1"/>
</dbReference>
<dbReference type="PANTHER" id="PTHR37464">
    <property type="entry name" value="BLL2463 PROTEIN"/>
    <property type="match status" value="1"/>
</dbReference>
<dbReference type="Pfam" id="PF07584">
    <property type="entry name" value="BatA"/>
    <property type="match status" value="1"/>
</dbReference>
<dbReference type="EMBL" id="DTGA01000134">
    <property type="protein sequence ID" value="HGB31340.1"/>
    <property type="molecule type" value="Genomic_DNA"/>
</dbReference>
<accession>A0A7C3SNL9</accession>
<proteinExistence type="predicted"/>
<dbReference type="InterPro" id="IPR002035">
    <property type="entry name" value="VWF_A"/>
</dbReference>
<dbReference type="AlphaFoldDB" id="A0A7C3SNL9"/>
<reference evidence="4" key="1">
    <citation type="journal article" date="2020" name="mSystems">
        <title>Genome- and Community-Level Interaction Insights into Carbon Utilization and Element Cycling Functions of Hydrothermarchaeota in Hydrothermal Sediment.</title>
        <authorList>
            <person name="Zhou Z."/>
            <person name="Liu Y."/>
            <person name="Xu W."/>
            <person name="Pan J."/>
            <person name="Luo Z.H."/>
            <person name="Li M."/>
        </authorList>
    </citation>
    <scope>NUCLEOTIDE SEQUENCE [LARGE SCALE GENOMIC DNA]</scope>
    <source>
        <strain evidence="4">SpSt-751</strain>
    </source>
</reference>
<keyword evidence="1" id="KW-0812">Transmembrane</keyword>
<feature type="domain" description="Aerotolerance regulator N-terminal" evidence="2">
    <location>
        <begin position="1"/>
        <end position="80"/>
    </location>
</feature>
<feature type="transmembrane region" description="Helical" evidence="1">
    <location>
        <begin position="61"/>
        <end position="82"/>
    </location>
</feature>
<dbReference type="SUPFAM" id="SSF53300">
    <property type="entry name" value="vWA-like"/>
    <property type="match status" value="1"/>
</dbReference>
<dbReference type="PANTHER" id="PTHR37464:SF1">
    <property type="entry name" value="BLL2463 PROTEIN"/>
    <property type="match status" value="1"/>
</dbReference>
<dbReference type="InterPro" id="IPR036465">
    <property type="entry name" value="vWFA_dom_sf"/>
</dbReference>
<evidence type="ECO:0000313" key="4">
    <source>
        <dbReference type="EMBL" id="HGB31340.1"/>
    </source>
</evidence>
<organism evidence="4">
    <name type="scientific">Dictyoglomus turgidum</name>
    <dbReference type="NCBI Taxonomy" id="513050"/>
    <lineage>
        <taxon>Bacteria</taxon>
        <taxon>Pseudomonadati</taxon>
        <taxon>Dictyoglomota</taxon>
        <taxon>Dictyoglomia</taxon>
        <taxon>Dictyoglomales</taxon>
        <taxon>Dictyoglomaceae</taxon>
        <taxon>Dictyoglomus</taxon>
    </lineage>
</organism>
<feature type="transmembrane region" description="Helical" evidence="1">
    <location>
        <begin position="531"/>
        <end position="550"/>
    </location>
</feature>
<feature type="transmembrane region" description="Helical" evidence="1">
    <location>
        <begin position="6"/>
        <end position="26"/>
    </location>
</feature>
<dbReference type="InterPro" id="IPR024163">
    <property type="entry name" value="Aerotolerance_reg_N"/>
</dbReference>
<gene>
    <name evidence="4" type="ORF">ENV35_05635</name>
</gene>
<dbReference type="Pfam" id="PF13519">
    <property type="entry name" value="VWA_2"/>
    <property type="match status" value="1"/>
</dbReference>
<evidence type="ECO:0000256" key="1">
    <source>
        <dbReference type="SAM" id="Phobius"/>
    </source>
</evidence>
<comment type="caution">
    <text evidence="4">The sequence shown here is derived from an EMBL/GenBank/DDBJ whole genome shotgun (WGS) entry which is preliminary data.</text>
</comment>
<feature type="domain" description="VWFA" evidence="3">
    <location>
        <begin position="92"/>
        <end position="190"/>
    </location>
</feature>
<sequence>MNIKFLNPSFLFLLFLEAIIIILYLIKPKRLRIKVPSLILWEKTIEEKNLGRWFKKLPKNLLLLFQLLILFFLVLSLSKPILSLPSIGSKPTIIILDSSASMASRDILPSRFQKAKSEIINLIKRNPSPIKMIIAKDKPEVILNKNEREIEKELEREKVFIGEGNLEESIRKAESLSKGIPHEIHIFTDGSDPISIPKDSTNRYFLHIIGRESFNIGILDGRIFPKNENVYEIFLKIGNFSQKPQEFNLRIMQDNNKLKEEKIRIDPKEIKVVKSEIPKVTGKIVGEIDEKDFLEEDNKAFFYIPIFSPKVLLVTLGNPFLEKALRSIPNLKLDIRKDFINIDLKNYNFYIFDGLIPYADISGNFLFIGGYPGINPQNIEKIGKVKILSWEDHPITRFLQLYGISIDNAYTFKDENLKPLIYSDKGPVAYIYEKDNSKGIVLSFDLLSSSFIYSDSFPIFIYNLLRYYLSYDPQKRCDNYMDSPGFKEYNGYLYAVNIFSQKESDISKKINIEIDKEKDKKEEKGFIQIDLSKPLIFLVFLLLILEIFFYQGGKYYS</sequence>
<evidence type="ECO:0000259" key="2">
    <source>
        <dbReference type="Pfam" id="PF07584"/>
    </source>
</evidence>